<name>A0AAD5GEM1_AMBAR</name>
<evidence type="ECO:0000256" key="1">
    <source>
        <dbReference type="SAM" id="MobiDB-lite"/>
    </source>
</evidence>
<evidence type="ECO:0000259" key="2">
    <source>
        <dbReference type="Pfam" id="PF04937"/>
    </source>
</evidence>
<dbReference type="InterPro" id="IPR008906">
    <property type="entry name" value="HATC_C_dom"/>
</dbReference>
<dbReference type="Pfam" id="PF04937">
    <property type="entry name" value="DUF659"/>
    <property type="match status" value="1"/>
</dbReference>
<evidence type="ECO:0000313" key="4">
    <source>
        <dbReference type="EMBL" id="KAI7737591.1"/>
    </source>
</evidence>
<feature type="non-terminal residue" evidence="4">
    <location>
        <position position="1"/>
    </location>
</feature>
<dbReference type="InterPro" id="IPR012337">
    <property type="entry name" value="RNaseH-like_sf"/>
</dbReference>
<dbReference type="Pfam" id="PF05699">
    <property type="entry name" value="Dimer_Tnp_hAT"/>
    <property type="match status" value="1"/>
</dbReference>
<dbReference type="Proteomes" id="UP001206925">
    <property type="component" value="Unassembled WGS sequence"/>
</dbReference>
<accession>A0AAD5GEM1</accession>
<feature type="compositionally biased region" description="Basic residues" evidence="1">
    <location>
        <begin position="183"/>
        <end position="193"/>
    </location>
</feature>
<evidence type="ECO:0000259" key="3">
    <source>
        <dbReference type="Pfam" id="PF05699"/>
    </source>
</evidence>
<dbReference type="GO" id="GO:0046983">
    <property type="term" value="F:protein dimerization activity"/>
    <property type="evidence" value="ECO:0007669"/>
    <property type="project" value="InterPro"/>
</dbReference>
<feature type="region of interest" description="Disordered" evidence="1">
    <location>
        <begin position="172"/>
        <end position="193"/>
    </location>
</feature>
<dbReference type="InterPro" id="IPR007021">
    <property type="entry name" value="DUF659"/>
</dbReference>
<sequence length="784" mass="88840">ITASGSSYAKQPERPGFASTWGNIKTRVVFENMASDLEPVPVNSQKHDVAWKHCHMYKIGDKVQLKCIYCGKMFKGGGIHRIKEHLAGQKGNASSCLRVQPDVRLLMQESLNGVVVKKKKKQKLAEEITNFNSGEAEFGNQCGMNADVLMLPVPESVEPSSSLLVNQEVESAVSDKRGGGGGRGRRKKGMKVRRGSNALALNDSVYDDSKKVNHQVSLAIGRFLLDAGVPLEAVNSVHFQPMIDAIASQGSGVVGPSYHDLRSWILKSTVQEVRTDVDRCMQSWGKSGCSVLADECTSENGKMFLNFSVYCPEGLMFLKSFDATNIMDSTEALFTLFKEVVEEVGARNVLQVVTKNERRYVEVGKQIADSFPTIFWTPCATHCVDLILEDFRELEWISTILEQARSISRFIYNHSFVLNMMRRYTFGVDIVVVGPTRSSTDFSTLKRMVSVKHNLQSMVTSEEWMECPYSKKEEGYSTLDYISNSSFWSMCTVITHLTDPLLRLLRIVSGKKRPPMGYVYAGVYRAKEAIKKELVERKDYMVYWNIIDRRWEQLNRHPLHTAGFYLNPKFFYSTEGDIHLQIRSSVYDCIERLVPDTTIQDKIVKETALYREAAGDFGRKIAIRGRDTLFPAEWWSTYGGACPNLVRLAIRILSQTCSLVKCKTNKASIQQMHETKNYVERQRLSDIVNPDPVSHENINFVEAWVTEKEIHPNEIGRSDWMTVDPPLGNVMMLGPEVDDIEVLGEGFDDHEIFDGLKDSGDENGENDVQQEFQTSYFFKIRRYE</sequence>
<dbReference type="SUPFAM" id="SSF53098">
    <property type="entry name" value="Ribonuclease H-like"/>
    <property type="match status" value="1"/>
</dbReference>
<organism evidence="4 5">
    <name type="scientific">Ambrosia artemisiifolia</name>
    <name type="common">Common ragweed</name>
    <dbReference type="NCBI Taxonomy" id="4212"/>
    <lineage>
        <taxon>Eukaryota</taxon>
        <taxon>Viridiplantae</taxon>
        <taxon>Streptophyta</taxon>
        <taxon>Embryophyta</taxon>
        <taxon>Tracheophyta</taxon>
        <taxon>Spermatophyta</taxon>
        <taxon>Magnoliopsida</taxon>
        <taxon>eudicotyledons</taxon>
        <taxon>Gunneridae</taxon>
        <taxon>Pentapetalae</taxon>
        <taxon>asterids</taxon>
        <taxon>campanulids</taxon>
        <taxon>Asterales</taxon>
        <taxon>Asteraceae</taxon>
        <taxon>Asteroideae</taxon>
        <taxon>Heliantheae alliance</taxon>
        <taxon>Heliantheae</taxon>
        <taxon>Ambrosia</taxon>
    </lineage>
</organism>
<gene>
    <name evidence="4" type="ORF">M8C21_024715</name>
</gene>
<dbReference type="EMBL" id="JAMZMK010008991">
    <property type="protein sequence ID" value="KAI7737591.1"/>
    <property type="molecule type" value="Genomic_DNA"/>
</dbReference>
<dbReference type="PANTHER" id="PTHR32166:SF88">
    <property type="entry name" value="HAT TRANSPOSON SUPERFAMILY"/>
    <property type="match status" value="1"/>
</dbReference>
<evidence type="ECO:0008006" key="6">
    <source>
        <dbReference type="Google" id="ProtNLM"/>
    </source>
</evidence>
<keyword evidence="5" id="KW-1185">Reference proteome</keyword>
<evidence type="ECO:0000313" key="5">
    <source>
        <dbReference type="Proteomes" id="UP001206925"/>
    </source>
</evidence>
<proteinExistence type="predicted"/>
<protein>
    <recommendedName>
        <fullName evidence="6">BED-type domain-containing protein</fullName>
    </recommendedName>
</protein>
<dbReference type="PANTHER" id="PTHR32166">
    <property type="entry name" value="OSJNBA0013A04.12 PROTEIN"/>
    <property type="match status" value="1"/>
</dbReference>
<feature type="domain" description="DUF659" evidence="2">
    <location>
        <begin position="256"/>
        <end position="407"/>
    </location>
</feature>
<reference evidence="4" key="1">
    <citation type="submission" date="2022-06" db="EMBL/GenBank/DDBJ databases">
        <title>Uncovering the hologenomic basis of an extraordinary plant invasion.</title>
        <authorList>
            <person name="Bieker V.C."/>
            <person name="Martin M.D."/>
            <person name="Gilbert T."/>
            <person name="Hodgins K."/>
            <person name="Battlay P."/>
            <person name="Petersen B."/>
            <person name="Wilson J."/>
        </authorList>
    </citation>
    <scope>NUCLEOTIDE SEQUENCE</scope>
    <source>
        <strain evidence="4">AA19_3_7</strain>
        <tissue evidence="4">Leaf</tissue>
    </source>
</reference>
<feature type="domain" description="HAT C-terminal dimerisation" evidence="3">
    <location>
        <begin position="628"/>
        <end position="687"/>
    </location>
</feature>
<comment type="caution">
    <text evidence="4">The sequence shown here is derived from an EMBL/GenBank/DDBJ whole genome shotgun (WGS) entry which is preliminary data.</text>
</comment>
<dbReference type="AlphaFoldDB" id="A0AAD5GEM1"/>